<dbReference type="InterPro" id="IPR013825">
    <property type="entry name" value="Topo_IA_cen_sub2"/>
</dbReference>
<feature type="domain" description="Toprim" evidence="10">
    <location>
        <begin position="3"/>
        <end position="127"/>
    </location>
</feature>
<dbReference type="PROSITE" id="PS50880">
    <property type="entry name" value="TOPRIM"/>
    <property type="match status" value="1"/>
</dbReference>
<feature type="active site" description="O-(5'-phospho-DNA)-tyrosine intermediate" evidence="8">
    <location>
        <position position="320"/>
    </location>
</feature>
<dbReference type="InterPro" id="IPR025589">
    <property type="entry name" value="Toprim_C_rpt"/>
</dbReference>
<reference evidence="12 13" key="1">
    <citation type="submission" date="2020-08" db="EMBL/GenBank/DDBJ databases">
        <title>Genomic Encyclopedia of Type Strains, Phase IV (KMG-IV): sequencing the most valuable type-strain genomes for metagenomic binning, comparative biology and taxonomic classification.</title>
        <authorList>
            <person name="Goeker M."/>
        </authorList>
    </citation>
    <scope>NUCLEOTIDE SEQUENCE [LARGE SCALE GENOMIC DNA]</scope>
    <source>
        <strain evidence="12 13">DSM 21458</strain>
    </source>
</reference>
<dbReference type="RefSeq" id="WP_183988342.1">
    <property type="nucleotide sequence ID" value="NZ_JACHHG010000013.1"/>
</dbReference>
<keyword evidence="4" id="KW-0460">Magnesium</keyword>
<proteinExistence type="inferred from homology"/>
<dbReference type="Gene3D" id="1.10.460.10">
    <property type="entry name" value="Topoisomerase I, domain 2"/>
    <property type="match status" value="1"/>
</dbReference>
<dbReference type="EC" id="5.6.2.1" evidence="8"/>
<dbReference type="AlphaFoldDB" id="A0A841I6S5"/>
<dbReference type="InterPro" id="IPR023406">
    <property type="entry name" value="Topo_IA_AS"/>
</dbReference>
<keyword evidence="13" id="KW-1185">Reference proteome</keyword>
<evidence type="ECO:0000256" key="2">
    <source>
        <dbReference type="ARBA" id="ARBA00009446"/>
    </source>
</evidence>
<evidence type="ECO:0000256" key="1">
    <source>
        <dbReference type="ARBA" id="ARBA00000213"/>
    </source>
</evidence>
<feature type="region of interest" description="Interaction with DNA" evidence="8">
    <location>
        <begin position="176"/>
        <end position="181"/>
    </location>
</feature>
<dbReference type="Gene3D" id="2.70.20.10">
    <property type="entry name" value="Topoisomerase I, domain 3"/>
    <property type="match status" value="1"/>
</dbReference>
<organism evidence="12 13">
    <name type="scientific">Deinobacterium chartae</name>
    <dbReference type="NCBI Taxonomy" id="521158"/>
    <lineage>
        <taxon>Bacteria</taxon>
        <taxon>Thermotogati</taxon>
        <taxon>Deinococcota</taxon>
        <taxon>Deinococci</taxon>
        <taxon>Deinococcales</taxon>
        <taxon>Deinococcaceae</taxon>
        <taxon>Deinobacterium</taxon>
    </lineage>
</organism>
<feature type="site" description="Interaction with DNA" evidence="8">
    <location>
        <position position="168"/>
    </location>
</feature>
<dbReference type="InterPro" id="IPR003602">
    <property type="entry name" value="Topo_IA_DNA-bd_dom"/>
</dbReference>
<dbReference type="PANTHER" id="PTHR42785">
    <property type="entry name" value="DNA TOPOISOMERASE, TYPE IA, CORE"/>
    <property type="match status" value="1"/>
</dbReference>
<dbReference type="InterPro" id="IPR034149">
    <property type="entry name" value="TOPRIM_TopoI"/>
</dbReference>
<evidence type="ECO:0000256" key="5">
    <source>
        <dbReference type="ARBA" id="ARBA00023029"/>
    </source>
</evidence>
<protein>
    <recommendedName>
        <fullName evidence="8">DNA topoisomerase 1</fullName>
        <ecNumber evidence="8">5.6.2.1</ecNumber>
    </recommendedName>
    <alternativeName>
        <fullName evidence="8">DNA topoisomerase I</fullName>
    </alternativeName>
</protein>
<sequence>MSKILVIVESPAKAKTIEKYLGKGYIVESSIGHIRDLPKSAAEIPPKFKNQSWARLGIDVEHDFEPIYVVSAEKKSQVAKLKSLLKDVDEVVLATDDDREGESIAWHLYQELRPRVPVRRMVFHEITPEAIRKAIQNPRSIDQNLVEAQETRRALDRLYGYEVSPVLWKKVAPKLSAGRVQSVATRMLVERERERMRFRSATWWDLEGLFEAKGVRFPAALAELDGVRLASGKDFDAQGRLKDGAKVVRLAEGEARALAQALAGSDFRVASLEERPFTQRPYAPFITSTLQQEGGRKLGFSAARTMRAAQRLYEGGYITYMRTDSTTLSQEAMDAARKQVRSLYGDAYLHPAPRTYDKKSKNAQEAHEAIRPAGSTFRTPESLRAELGDDEFRLYDLIWKRTVASQMADARGRRTALRLEGAASDGRRATFSASGKTIDFPGFLRAYVEGSDDPEAALEDRETILPDVTRGDAVEARKLEAKSHATQPPARYTEASLVQALEAAGIGRPSTYASILSTIQDRGYAVRRGTALVPTWTAFATSALMEGNFGRLVDYDFTARMEEDLDDIAGGRKRRGPYLRAFYFGEGEGGLGLKNLVESRLETIDPREVATIEVPRLEGSGIEVRVGRYGPFLKRGEETANIPADLAPDELDLERAEELLRTAQGERVLGTDPGTGLPVLARAGRYGPYVQLGEDTPPAKTASLLPGDKLEALTLERALELLSLPRFVGKLDGEEVWAYNGRYGPYLKKGSDSRNLGSHEQLFTVTLEEAERLFQQPKARRGAKGPLRVFEYPDREPIELREGRFAPYLTDGQLNASLRSGEDPLELSAAEARDILGERGKPPKNAGKRPSRSAGTAKAAAKGKAGARKAAAPAKTAARKAPASRAAKGGKAATKPRAAAGSKPAEWRELQAYVGVLSDTERRLVTATRGEGRKVEEVAPELGLEVAKARGMALQASKKLNQALREARG</sequence>
<dbReference type="Pfam" id="PF01131">
    <property type="entry name" value="Topoisom_bac"/>
    <property type="match status" value="1"/>
</dbReference>
<dbReference type="SMART" id="SM00493">
    <property type="entry name" value="TOPRIM"/>
    <property type="match status" value="1"/>
</dbReference>
<keyword evidence="3" id="KW-0479">Metal-binding</keyword>
<dbReference type="PROSITE" id="PS00396">
    <property type="entry name" value="TOPO_IA_1"/>
    <property type="match status" value="1"/>
</dbReference>
<dbReference type="Pfam" id="PF13368">
    <property type="entry name" value="Toprim_C_rpt"/>
    <property type="match status" value="4"/>
</dbReference>
<comment type="function">
    <text evidence="8">Releases the supercoiling and torsional tension of DNA, which is introduced during the DNA replication and transcription, by transiently cleaving and rejoining one strand of the DNA duplex. Introduces a single-strand break via transesterification at a target site in duplex DNA. The scissile phosphodiester is attacked by the catalytic tyrosine of the enzyme, resulting in the formation of a DNA-(5'-phosphotyrosyl)-enzyme intermediate and the expulsion of a 3'-OH DNA strand. The free DNA strand then undergoes passage around the unbroken strand, thus removing DNA supercoils. Finally, in the religation step, the DNA 3'-OH attacks the covalent intermediate to expel the active-site tyrosine and restore the DNA phosphodiester backbone.</text>
</comment>
<feature type="site" description="Interaction with DNA" evidence="8">
    <location>
        <position position="322"/>
    </location>
</feature>
<dbReference type="Proteomes" id="UP000569951">
    <property type="component" value="Unassembled WGS sequence"/>
</dbReference>
<dbReference type="InterPro" id="IPR013824">
    <property type="entry name" value="Topo_IA_cen_sub1"/>
</dbReference>
<dbReference type="NCBIfam" id="TIGR01051">
    <property type="entry name" value="topA_bact"/>
    <property type="match status" value="1"/>
</dbReference>
<dbReference type="PANTHER" id="PTHR42785:SF1">
    <property type="entry name" value="DNA TOPOISOMERASE"/>
    <property type="match status" value="1"/>
</dbReference>
<dbReference type="GO" id="GO:0046872">
    <property type="term" value="F:metal ion binding"/>
    <property type="evidence" value="ECO:0007669"/>
    <property type="project" value="UniProtKB-KW"/>
</dbReference>
<dbReference type="Pfam" id="PF01751">
    <property type="entry name" value="Toprim"/>
    <property type="match status" value="1"/>
</dbReference>
<keyword evidence="7 8" id="KW-0413">Isomerase</keyword>
<feature type="compositionally biased region" description="Low complexity" evidence="9">
    <location>
        <begin position="852"/>
        <end position="903"/>
    </location>
</feature>
<feature type="site" description="Interaction with DNA" evidence="8">
    <location>
        <position position="522"/>
    </location>
</feature>
<dbReference type="GO" id="GO:0003917">
    <property type="term" value="F:DNA topoisomerase type I (single strand cut, ATP-independent) activity"/>
    <property type="evidence" value="ECO:0007669"/>
    <property type="project" value="UniProtKB-UniRule"/>
</dbReference>
<evidence type="ECO:0000313" key="13">
    <source>
        <dbReference type="Proteomes" id="UP000569951"/>
    </source>
</evidence>
<feature type="domain" description="Topo IA-type catalytic" evidence="11">
    <location>
        <begin position="142"/>
        <end position="591"/>
    </location>
</feature>
<evidence type="ECO:0000259" key="11">
    <source>
        <dbReference type="PROSITE" id="PS52039"/>
    </source>
</evidence>
<comment type="similarity">
    <text evidence="2 8">Belongs to the type IA topoisomerase family.</text>
</comment>
<dbReference type="InterPro" id="IPR013324">
    <property type="entry name" value="RNA_pol_sigma_r3/r4-like"/>
</dbReference>
<feature type="site" description="Interaction with DNA" evidence="8">
    <location>
        <position position="33"/>
    </location>
</feature>
<dbReference type="GO" id="GO:0003677">
    <property type="term" value="F:DNA binding"/>
    <property type="evidence" value="ECO:0007669"/>
    <property type="project" value="UniProtKB-KW"/>
</dbReference>
<comment type="catalytic activity">
    <reaction evidence="1 8">
        <text>ATP-independent breakage of single-stranded DNA, followed by passage and rejoining.</text>
        <dbReference type="EC" id="5.6.2.1"/>
    </reaction>
</comment>
<dbReference type="EMBL" id="JACHHG010000013">
    <property type="protein sequence ID" value="MBB6099592.1"/>
    <property type="molecule type" value="Genomic_DNA"/>
</dbReference>
<dbReference type="Gene3D" id="1.10.290.10">
    <property type="entry name" value="Topoisomerase I, domain 4"/>
    <property type="match status" value="1"/>
</dbReference>
<keyword evidence="6 8" id="KW-0238">DNA-binding</keyword>
<evidence type="ECO:0000313" key="12">
    <source>
        <dbReference type="EMBL" id="MBB6099592.1"/>
    </source>
</evidence>
<dbReference type="SUPFAM" id="SSF56712">
    <property type="entry name" value="Prokaryotic type I DNA topoisomerase"/>
    <property type="match status" value="1"/>
</dbReference>
<evidence type="ECO:0000256" key="6">
    <source>
        <dbReference type="ARBA" id="ARBA00023125"/>
    </source>
</evidence>
<evidence type="ECO:0000256" key="9">
    <source>
        <dbReference type="SAM" id="MobiDB-lite"/>
    </source>
</evidence>
<gene>
    <name evidence="8" type="primary">topA</name>
    <name evidence="12" type="ORF">HNR42_003045</name>
</gene>
<keyword evidence="5 8" id="KW-0799">Topoisomerase</keyword>
<dbReference type="CDD" id="cd03363">
    <property type="entry name" value="TOPRIM_TopoIA_TopoI"/>
    <property type="match status" value="1"/>
</dbReference>
<feature type="site" description="Interaction with DNA" evidence="8">
    <location>
        <position position="156"/>
    </location>
</feature>
<feature type="site" description="Interaction with DNA" evidence="8">
    <location>
        <position position="161"/>
    </location>
</feature>
<feature type="region of interest" description="Disordered" evidence="9">
    <location>
        <begin position="835"/>
        <end position="905"/>
    </location>
</feature>
<dbReference type="CDD" id="cd00186">
    <property type="entry name" value="TOP1Ac"/>
    <property type="match status" value="1"/>
</dbReference>
<evidence type="ECO:0000256" key="7">
    <source>
        <dbReference type="ARBA" id="ARBA00023235"/>
    </source>
</evidence>
<dbReference type="InterPro" id="IPR013826">
    <property type="entry name" value="Topo_IA_cen_sub3"/>
</dbReference>
<dbReference type="InterPro" id="IPR013497">
    <property type="entry name" value="Topo_IA_cen"/>
</dbReference>
<name>A0A841I6S5_9DEIO</name>
<dbReference type="InterPro" id="IPR003601">
    <property type="entry name" value="Topo_IA_2"/>
</dbReference>
<dbReference type="HAMAP" id="MF_00952">
    <property type="entry name" value="Topoisom_1_prok"/>
    <property type="match status" value="1"/>
</dbReference>
<dbReference type="InterPro" id="IPR023405">
    <property type="entry name" value="Topo_IA_core_domain"/>
</dbReference>
<accession>A0A841I6S5</accession>
<dbReference type="PROSITE" id="PS52039">
    <property type="entry name" value="TOPO_IA_2"/>
    <property type="match status" value="1"/>
</dbReference>
<dbReference type="SMART" id="SM00436">
    <property type="entry name" value="TOP1Bc"/>
    <property type="match status" value="1"/>
</dbReference>
<dbReference type="GO" id="GO:0006265">
    <property type="term" value="P:DNA topological change"/>
    <property type="evidence" value="ECO:0007669"/>
    <property type="project" value="UniProtKB-UniRule"/>
</dbReference>
<feature type="site" description="Interaction with DNA" evidence="8">
    <location>
        <position position="152"/>
    </location>
</feature>
<dbReference type="InterPro" id="IPR000380">
    <property type="entry name" value="Topo_IA"/>
</dbReference>
<comment type="subunit">
    <text evidence="8">Monomer.</text>
</comment>
<dbReference type="Gene3D" id="3.40.50.140">
    <property type="match status" value="1"/>
</dbReference>
<evidence type="ECO:0000259" key="10">
    <source>
        <dbReference type="PROSITE" id="PS50880"/>
    </source>
</evidence>
<dbReference type="SUPFAM" id="SSF88659">
    <property type="entry name" value="Sigma3 and sigma4 domains of RNA polymerase sigma factors"/>
    <property type="match status" value="1"/>
</dbReference>
<dbReference type="InterPro" id="IPR005733">
    <property type="entry name" value="TopoI_bac-type"/>
</dbReference>
<evidence type="ECO:0000256" key="3">
    <source>
        <dbReference type="ARBA" id="ARBA00022723"/>
    </source>
</evidence>
<dbReference type="InterPro" id="IPR006171">
    <property type="entry name" value="TOPRIM_dom"/>
</dbReference>
<evidence type="ECO:0000256" key="8">
    <source>
        <dbReference type="HAMAP-Rule" id="MF_00952"/>
    </source>
</evidence>
<dbReference type="InterPro" id="IPR028612">
    <property type="entry name" value="Topoisom_1_IA"/>
</dbReference>
<feature type="site" description="Interaction with DNA" evidence="8">
    <location>
        <position position="153"/>
    </location>
</feature>
<dbReference type="PRINTS" id="PR00417">
    <property type="entry name" value="PRTPISMRASEI"/>
</dbReference>
<comment type="caution">
    <text evidence="12">The sequence shown here is derived from an EMBL/GenBank/DDBJ whole genome shotgun (WGS) entry which is preliminary data.</text>
</comment>
<evidence type="ECO:0000256" key="4">
    <source>
        <dbReference type="ARBA" id="ARBA00022842"/>
    </source>
</evidence>
<dbReference type="SMART" id="SM00437">
    <property type="entry name" value="TOP1Ac"/>
    <property type="match status" value="1"/>
</dbReference>